<evidence type="ECO:0000256" key="1">
    <source>
        <dbReference type="SAM" id="Coils"/>
    </source>
</evidence>
<dbReference type="AlphaFoldDB" id="A0A4P5P8Y6"/>
<dbReference type="RefSeq" id="WP_146622948.1">
    <property type="nucleotide sequence ID" value="NZ_BJCC01000019.1"/>
</dbReference>
<evidence type="ECO:0000313" key="2">
    <source>
        <dbReference type="EMBL" id="GCF94525.1"/>
    </source>
</evidence>
<keyword evidence="1" id="KW-0175">Coiled coil</keyword>
<dbReference type="Gene3D" id="1.10.287.1890">
    <property type="match status" value="1"/>
</dbReference>
<organism evidence="2 3">
    <name type="scientific">Enterococcus florum</name>
    <dbReference type="NCBI Taxonomy" id="2480627"/>
    <lineage>
        <taxon>Bacteria</taxon>
        <taxon>Bacillati</taxon>
        <taxon>Bacillota</taxon>
        <taxon>Bacilli</taxon>
        <taxon>Lactobacillales</taxon>
        <taxon>Enterococcaceae</taxon>
        <taxon>Enterococcus</taxon>
    </lineage>
</organism>
<dbReference type="EMBL" id="BJCC01000019">
    <property type="protein sequence ID" value="GCF94525.1"/>
    <property type="molecule type" value="Genomic_DNA"/>
</dbReference>
<keyword evidence="3" id="KW-1185">Reference proteome</keyword>
<dbReference type="GO" id="GO:0032259">
    <property type="term" value="P:methylation"/>
    <property type="evidence" value="ECO:0007669"/>
    <property type="project" value="UniProtKB-KW"/>
</dbReference>
<proteinExistence type="predicted"/>
<dbReference type="Gene3D" id="3.40.50.150">
    <property type="entry name" value="Vaccinia Virus protein VP39"/>
    <property type="match status" value="1"/>
</dbReference>
<feature type="coiled-coil region" evidence="1">
    <location>
        <begin position="190"/>
        <end position="224"/>
    </location>
</feature>
<evidence type="ECO:0000313" key="3">
    <source>
        <dbReference type="Proteomes" id="UP000290567"/>
    </source>
</evidence>
<dbReference type="InterPro" id="IPR029063">
    <property type="entry name" value="SAM-dependent_MTases_sf"/>
</dbReference>
<dbReference type="GO" id="GO:0160105">
    <property type="term" value="F:tRNA (adenine(22)-N1)-methyltransferase activity"/>
    <property type="evidence" value="ECO:0007669"/>
    <property type="project" value="InterPro"/>
</dbReference>
<dbReference type="Pfam" id="PF04816">
    <property type="entry name" value="TrmK"/>
    <property type="match status" value="1"/>
</dbReference>
<dbReference type="PANTHER" id="PTHR38451:SF1">
    <property type="entry name" value="TRNA (ADENINE(22)-N(1))-METHYLTRANSFERASE"/>
    <property type="match status" value="1"/>
</dbReference>
<dbReference type="Proteomes" id="UP000290567">
    <property type="component" value="Unassembled WGS sequence"/>
</dbReference>
<dbReference type="InterPro" id="IPR006901">
    <property type="entry name" value="TrmK"/>
</dbReference>
<protein>
    <submittedName>
        <fullName evidence="2">SAM-dependent methyltransferase</fullName>
    </submittedName>
</protein>
<keyword evidence="2" id="KW-0808">Transferase</keyword>
<dbReference type="PANTHER" id="PTHR38451">
    <property type="entry name" value="TRNA (ADENINE(22)-N(1))-METHYLTRANSFERASE"/>
    <property type="match status" value="1"/>
</dbReference>
<name>A0A4P5P8Y6_9ENTE</name>
<dbReference type="SUPFAM" id="SSF53335">
    <property type="entry name" value="S-adenosyl-L-methionine-dependent methyltransferases"/>
    <property type="match status" value="1"/>
</dbReference>
<sequence length="243" mass="27806">MKANELSKRLQVVADFVPANARLADIGSDHAYLPVALMLQDRIQYAVAGEVVAGPYESAKRQTTSNGLEERIDVRLADGLEAIRPSDEINVVTICGMGGVLIRDILQKGKERNRLSGKERLILQPNVGEKHLRIWLMQEGYQILNETILEENKKIYEVIVAEKRTEAFTYTSQELLFGPILMREKNSVFLKKWRRQLEKHQSVLNDLTQSSREVTDKIHEFQQEAEWIKEVLADGSTEIYRTL</sequence>
<dbReference type="PIRSF" id="PIRSF018637">
    <property type="entry name" value="TrmK"/>
    <property type="match status" value="1"/>
</dbReference>
<accession>A0A4P5P8Y6</accession>
<gene>
    <name evidence="2" type="ORF">NRIC_24160</name>
</gene>
<dbReference type="OrthoDB" id="5881184at2"/>
<reference evidence="3" key="1">
    <citation type="submission" date="2019-02" db="EMBL/GenBank/DDBJ databases">
        <title>Draft genome sequence of Enterococcus sp. Gos25-1.</title>
        <authorList>
            <person name="Tanaka N."/>
            <person name="Shiwa Y."/>
            <person name="Fujita N."/>
        </authorList>
    </citation>
    <scope>NUCLEOTIDE SEQUENCE [LARGE SCALE GENOMIC DNA]</scope>
    <source>
        <strain evidence="3">Gos25-1</strain>
    </source>
</reference>
<comment type="caution">
    <text evidence="2">The sequence shown here is derived from an EMBL/GenBank/DDBJ whole genome shotgun (WGS) entry which is preliminary data.</text>
</comment>
<keyword evidence="2" id="KW-0489">Methyltransferase</keyword>